<evidence type="ECO:0000256" key="2">
    <source>
        <dbReference type="RuleBase" id="RU362080"/>
    </source>
</evidence>
<evidence type="ECO:0000313" key="4">
    <source>
        <dbReference type="Proteomes" id="UP000215027"/>
    </source>
</evidence>
<gene>
    <name evidence="3" type="ORF">CFX0092_B0251</name>
</gene>
<dbReference type="PANTHER" id="PTHR33713">
    <property type="entry name" value="ANTITOXIN YAFN-RELATED"/>
    <property type="match status" value="1"/>
</dbReference>
<dbReference type="InterPro" id="IPR006442">
    <property type="entry name" value="Antitoxin_Phd/YefM"/>
</dbReference>
<dbReference type="AlphaFoldDB" id="A0A160T960"/>
<dbReference type="EMBL" id="LN890656">
    <property type="protein sequence ID" value="CUS05785.1"/>
    <property type="molecule type" value="Genomic_DNA"/>
</dbReference>
<name>A0A160T960_9CHLR</name>
<dbReference type="Pfam" id="PF02604">
    <property type="entry name" value="PhdYeFM_antitox"/>
    <property type="match status" value="1"/>
</dbReference>
<dbReference type="RefSeq" id="WP_095045150.1">
    <property type="nucleotide sequence ID" value="NZ_LN890656.1"/>
</dbReference>
<sequence>MPKTVSVSEAKNQLSALMDWAVETGDEVVITRRGEPRAVIISYSTYQEYLAFREQARRQVES</sequence>
<dbReference type="KEGG" id="pbf:CFX0092_B0251"/>
<comment type="similarity">
    <text evidence="1 2">Belongs to the phD/YefM antitoxin family.</text>
</comment>
<accession>A0A160T960</accession>
<organism evidence="3 4">
    <name type="scientific">Candidatus Promineifilum breve</name>
    <dbReference type="NCBI Taxonomy" id="1806508"/>
    <lineage>
        <taxon>Bacteria</taxon>
        <taxon>Bacillati</taxon>
        <taxon>Chloroflexota</taxon>
        <taxon>Ardenticatenia</taxon>
        <taxon>Candidatus Promineifilales</taxon>
        <taxon>Candidatus Promineifilaceae</taxon>
        <taxon>Candidatus Promineifilum</taxon>
    </lineage>
</organism>
<dbReference type="InterPro" id="IPR051405">
    <property type="entry name" value="phD/YefM_antitoxin"/>
</dbReference>
<dbReference type="OrthoDB" id="9800503at2"/>
<dbReference type="Proteomes" id="UP000215027">
    <property type="component" value="Chromosome II"/>
</dbReference>
<dbReference type="InterPro" id="IPR036165">
    <property type="entry name" value="YefM-like_sf"/>
</dbReference>
<comment type="function">
    <text evidence="2">Antitoxin component of a type II toxin-antitoxin (TA) system.</text>
</comment>
<dbReference type="Gene3D" id="3.40.1620.10">
    <property type="entry name" value="YefM-like domain"/>
    <property type="match status" value="1"/>
</dbReference>
<reference evidence="3" key="1">
    <citation type="submission" date="2016-01" db="EMBL/GenBank/DDBJ databases">
        <authorList>
            <person name="Mcilroy J.S."/>
            <person name="Karst M S."/>
            <person name="Albertsen M."/>
        </authorList>
    </citation>
    <scope>NUCLEOTIDE SEQUENCE</scope>
    <source>
        <strain evidence="3">Cfx-K</strain>
    </source>
</reference>
<dbReference type="NCBIfam" id="TIGR01552">
    <property type="entry name" value="phd_fam"/>
    <property type="match status" value="1"/>
</dbReference>
<proteinExistence type="inferred from homology"/>
<dbReference type="PANTHER" id="PTHR33713:SF6">
    <property type="entry name" value="ANTITOXIN YEFM"/>
    <property type="match status" value="1"/>
</dbReference>
<dbReference type="SUPFAM" id="SSF143120">
    <property type="entry name" value="YefM-like"/>
    <property type="match status" value="1"/>
</dbReference>
<evidence type="ECO:0000256" key="1">
    <source>
        <dbReference type="ARBA" id="ARBA00009981"/>
    </source>
</evidence>
<evidence type="ECO:0000313" key="3">
    <source>
        <dbReference type="EMBL" id="CUS05785.1"/>
    </source>
</evidence>
<protein>
    <recommendedName>
        <fullName evidence="2">Antitoxin</fullName>
    </recommendedName>
</protein>
<keyword evidence="4" id="KW-1185">Reference proteome</keyword>